<feature type="compositionally biased region" description="Low complexity" evidence="1">
    <location>
        <begin position="132"/>
        <end position="148"/>
    </location>
</feature>
<dbReference type="Proteomes" id="UP000095009">
    <property type="component" value="Unassembled WGS sequence"/>
</dbReference>
<organism evidence="2 3">
    <name type="scientific">Nadsonia fulvescens var. elongata DSM 6958</name>
    <dbReference type="NCBI Taxonomy" id="857566"/>
    <lineage>
        <taxon>Eukaryota</taxon>
        <taxon>Fungi</taxon>
        <taxon>Dikarya</taxon>
        <taxon>Ascomycota</taxon>
        <taxon>Saccharomycotina</taxon>
        <taxon>Dipodascomycetes</taxon>
        <taxon>Dipodascales</taxon>
        <taxon>Dipodascales incertae sedis</taxon>
        <taxon>Nadsonia</taxon>
    </lineage>
</organism>
<keyword evidence="3" id="KW-1185">Reference proteome</keyword>
<dbReference type="EMBL" id="KV454408">
    <property type="protein sequence ID" value="ODQ66224.1"/>
    <property type="molecule type" value="Genomic_DNA"/>
</dbReference>
<dbReference type="PANTHER" id="PTHR37332">
    <property type="entry name" value="EXPRESSED PROTEIN"/>
    <property type="match status" value="1"/>
</dbReference>
<dbReference type="PANTHER" id="PTHR37332:SF1">
    <property type="entry name" value="ELMO DOMAIN-CONTAINING PROTEIN"/>
    <property type="match status" value="1"/>
</dbReference>
<name>A0A1E3PM08_9ASCO</name>
<feature type="region of interest" description="Disordered" evidence="1">
    <location>
        <begin position="214"/>
        <end position="233"/>
    </location>
</feature>
<proteinExistence type="predicted"/>
<feature type="region of interest" description="Disordered" evidence="1">
    <location>
        <begin position="132"/>
        <end position="161"/>
    </location>
</feature>
<accession>A0A1E3PM08</accession>
<evidence type="ECO:0000313" key="2">
    <source>
        <dbReference type="EMBL" id="ODQ66224.1"/>
    </source>
</evidence>
<evidence type="ECO:0000313" key="3">
    <source>
        <dbReference type="Proteomes" id="UP000095009"/>
    </source>
</evidence>
<gene>
    <name evidence="2" type="ORF">NADFUDRAFT_50145</name>
</gene>
<protein>
    <submittedName>
        <fullName evidence="2">Uncharacterized protein</fullName>
    </submittedName>
</protein>
<evidence type="ECO:0000256" key="1">
    <source>
        <dbReference type="SAM" id="MobiDB-lite"/>
    </source>
</evidence>
<dbReference type="OrthoDB" id="4076267at2759"/>
<dbReference type="AlphaFoldDB" id="A0A1E3PM08"/>
<feature type="compositionally biased region" description="Low complexity" evidence="1">
    <location>
        <begin position="214"/>
        <end position="228"/>
    </location>
</feature>
<dbReference type="STRING" id="857566.A0A1E3PM08"/>
<sequence length="354" mass="38766">MENLLEIINNEVASLEYLKRVQGDSLSWLNVVSGSKNGLLSLSGKEESKQTLNAANYFNLSLSISLVISSTDIKNGNLVNITMLLKGLLSLFKEYEALLPSVETNSTKSKLTGVTAASKRLFLRGKKSLLASSSSPPSFLSSSPTPFSGNPQPSTGYIAPTDDESNTYSLDYGSNNHSSSNTLYSNSLINFGLLSDTSSSYSSASLKRNLSNLRPSMSASSTQSSATTLVNTSSPTGKESGIAVYDTSFIHLKICQLPFFPDLHETFINLCDILIDLFRQVQLTLIRLINDNDDFSSPLQKKENNRKEMSDTFEVLIKIDEKIRKSIIAVTVRDIESLSRTILGKETARLDIKN</sequence>
<reference evidence="2 3" key="1">
    <citation type="journal article" date="2016" name="Proc. Natl. Acad. Sci. U.S.A.">
        <title>Comparative genomics of biotechnologically important yeasts.</title>
        <authorList>
            <person name="Riley R."/>
            <person name="Haridas S."/>
            <person name="Wolfe K.H."/>
            <person name="Lopes M.R."/>
            <person name="Hittinger C.T."/>
            <person name="Goeker M."/>
            <person name="Salamov A.A."/>
            <person name="Wisecaver J.H."/>
            <person name="Long T.M."/>
            <person name="Calvey C.H."/>
            <person name="Aerts A.L."/>
            <person name="Barry K.W."/>
            <person name="Choi C."/>
            <person name="Clum A."/>
            <person name="Coughlan A.Y."/>
            <person name="Deshpande S."/>
            <person name="Douglass A.P."/>
            <person name="Hanson S.J."/>
            <person name="Klenk H.-P."/>
            <person name="LaButti K.M."/>
            <person name="Lapidus A."/>
            <person name="Lindquist E.A."/>
            <person name="Lipzen A.M."/>
            <person name="Meier-Kolthoff J.P."/>
            <person name="Ohm R.A."/>
            <person name="Otillar R.P."/>
            <person name="Pangilinan J.L."/>
            <person name="Peng Y."/>
            <person name="Rokas A."/>
            <person name="Rosa C.A."/>
            <person name="Scheuner C."/>
            <person name="Sibirny A.A."/>
            <person name="Slot J.C."/>
            <person name="Stielow J.B."/>
            <person name="Sun H."/>
            <person name="Kurtzman C.P."/>
            <person name="Blackwell M."/>
            <person name="Grigoriev I.V."/>
            <person name="Jeffries T.W."/>
        </authorList>
    </citation>
    <scope>NUCLEOTIDE SEQUENCE [LARGE SCALE GENOMIC DNA]</scope>
    <source>
        <strain evidence="2 3">DSM 6958</strain>
    </source>
</reference>